<dbReference type="PROSITE" id="PS50983">
    <property type="entry name" value="FE_B12_PBP"/>
    <property type="match status" value="1"/>
</dbReference>
<keyword evidence="4" id="KW-0732">Signal</keyword>
<dbReference type="InterPro" id="IPR051313">
    <property type="entry name" value="Bact_iron-sidero_bind"/>
</dbReference>
<dbReference type="Proteomes" id="UP000307943">
    <property type="component" value="Unassembled WGS sequence"/>
</dbReference>
<comment type="caution">
    <text evidence="6">The sequence shown here is derived from an EMBL/GenBank/DDBJ whole genome shotgun (WGS) entry which is preliminary data.</text>
</comment>
<dbReference type="EMBL" id="VDCQ01000059">
    <property type="protein sequence ID" value="TNJ62451.1"/>
    <property type="molecule type" value="Genomic_DNA"/>
</dbReference>
<dbReference type="GO" id="GO:1901678">
    <property type="term" value="P:iron coordination entity transport"/>
    <property type="evidence" value="ECO:0007669"/>
    <property type="project" value="UniProtKB-ARBA"/>
</dbReference>
<evidence type="ECO:0000256" key="3">
    <source>
        <dbReference type="ARBA" id="ARBA00022448"/>
    </source>
</evidence>
<keyword evidence="3" id="KW-0813">Transport</keyword>
<dbReference type="AlphaFoldDB" id="A0A5C4T089"/>
<feature type="domain" description="Fe/B12 periplasmic-binding" evidence="5">
    <location>
        <begin position="79"/>
        <end position="337"/>
    </location>
</feature>
<organism evidence="6 7">
    <name type="scientific">Paenibacillus hemerocallicola</name>
    <dbReference type="NCBI Taxonomy" id="1172614"/>
    <lineage>
        <taxon>Bacteria</taxon>
        <taxon>Bacillati</taxon>
        <taxon>Bacillota</taxon>
        <taxon>Bacilli</taxon>
        <taxon>Bacillales</taxon>
        <taxon>Paenibacillaceae</taxon>
        <taxon>Paenibacillus</taxon>
    </lineage>
</organism>
<evidence type="ECO:0000259" key="5">
    <source>
        <dbReference type="PROSITE" id="PS50983"/>
    </source>
</evidence>
<dbReference type="InterPro" id="IPR002491">
    <property type="entry name" value="ABC_transptr_periplasmic_BD"/>
</dbReference>
<keyword evidence="7" id="KW-1185">Reference proteome</keyword>
<evidence type="ECO:0000256" key="1">
    <source>
        <dbReference type="ARBA" id="ARBA00004196"/>
    </source>
</evidence>
<protein>
    <submittedName>
        <fullName evidence="6">Ferrichrome ABC transporter substrate-binding protein</fullName>
    </submittedName>
</protein>
<evidence type="ECO:0000313" key="7">
    <source>
        <dbReference type="Proteomes" id="UP000307943"/>
    </source>
</evidence>
<reference evidence="6 7" key="1">
    <citation type="submission" date="2019-05" db="EMBL/GenBank/DDBJ databases">
        <title>We sequenced the genome of Paenibacillus hemerocallicola KCTC 33185 for further insight into its adaptation and study the phylogeny of Paenibacillus.</title>
        <authorList>
            <person name="Narsing Rao M.P."/>
        </authorList>
    </citation>
    <scope>NUCLEOTIDE SEQUENCE [LARGE SCALE GENOMIC DNA]</scope>
    <source>
        <strain evidence="6 7">KCTC 33185</strain>
    </source>
</reference>
<comment type="subcellular location">
    <subcellularLocation>
        <location evidence="1">Cell envelope</location>
    </subcellularLocation>
</comment>
<evidence type="ECO:0000256" key="4">
    <source>
        <dbReference type="ARBA" id="ARBA00022729"/>
    </source>
</evidence>
<accession>A0A5C4T089</accession>
<dbReference type="Pfam" id="PF01497">
    <property type="entry name" value="Peripla_BP_2"/>
    <property type="match status" value="1"/>
</dbReference>
<comment type="similarity">
    <text evidence="2">Belongs to the bacterial solute-binding protein 8 family.</text>
</comment>
<dbReference type="Gene3D" id="3.40.50.1980">
    <property type="entry name" value="Nitrogenase molybdenum iron protein domain"/>
    <property type="match status" value="2"/>
</dbReference>
<name>A0A5C4T089_9BACL</name>
<dbReference type="SUPFAM" id="SSF53807">
    <property type="entry name" value="Helical backbone' metal receptor"/>
    <property type="match status" value="1"/>
</dbReference>
<dbReference type="GO" id="GO:0030288">
    <property type="term" value="C:outer membrane-bounded periplasmic space"/>
    <property type="evidence" value="ECO:0007669"/>
    <property type="project" value="TreeGrafter"/>
</dbReference>
<evidence type="ECO:0000256" key="2">
    <source>
        <dbReference type="ARBA" id="ARBA00008814"/>
    </source>
</evidence>
<dbReference type="OrthoDB" id="63946at2"/>
<sequence>MIMIIITNMVLKGSNMKKSIIAVVILMCIMSITGCATAPKQSVPQTAASGKETAPAGKSGTRIVTDLKGEAEIPANPKRIADISGSSEELLLLNHKPVATANTDSYDHAKPSAYIGDKLAGSTIVGFYMTEQINIEALMTSNPDLIIMNKRQDKIYDQLKKIAPVVMLKNDLEKWRDRFAEIGDILGQKQDVEKWLKEYDAKAAKIGEQVKSKFKDETFSVFLAHKKGFYLLGSEGAGSVVHDDFKLPKPSTSPDTPEKTMVLLTLENLTTLNPDHILLLSPEGFDEAYQSSSVWKGLKAVQQGKVYQIAANPFYNQAYMPIGKMAFLDELSRQLVK</sequence>
<gene>
    <name evidence="6" type="ORF">FE784_30780</name>
</gene>
<dbReference type="PANTHER" id="PTHR30532">
    <property type="entry name" value="IRON III DICITRATE-BINDING PERIPLASMIC PROTEIN"/>
    <property type="match status" value="1"/>
</dbReference>
<dbReference type="PANTHER" id="PTHR30532:SF21">
    <property type="entry name" value="SIDEROPHORE-BINDING LIPOPROTEIN YFIY-RELATED"/>
    <property type="match status" value="1"/>
</dbReference>
<proteinExistence type="inferred from homology"/>
<evidence type="ECO:0000313" key="6">
    <source>
        <dbReference type="EMBL" id="TNJ62451.1"/>
    </source>
</evidence>